<feature type="transmembrane region" description="Helical" evidence="5">
    <location>
        <begin position="406"/>
        <end position="437"/>
    </location>
</feature>
<dbReference type="Pfam" id="PF00916">
    <property type="entry name" value="Sulfate_transp"/>
    <property type="match status" value="1"/>
</dbReference>
<evidence type="ECO:0000313" key="7">
    <source>
        <dbReference type="EMBL" id="KAA0694097.1"/>
    </source>
</evidence>
<feature type="transmembrane region" description="Helical" evidence="5">
    <location>
        <begin position="144"/>
        <end position="162"/>
    </location>
</feature>
<dbReference type="SUPFAM" id="SSF52091">
    <property type="entry name" value="SpoIIaa-like"/>
    <property type="match status" value="1"/>
</dbReference>
<dbReference type="PROSITE" id="PS50801">
    <property type="entry name" value="STAS"/>
    <property type="match status" value="1"/>
</dbReference>
<keyword evidence="2 5" id="KW-0812">Transmembrane</keyword>
<feature type="transmembrane region" description="Helical" evidence="5">
    <location>
        <begin position="30"/>
        <end position="47"/>
    </location>
</feature>
<evidence type="ECO:0000256" key="4">
    <source>
        <dbReference type="ARBA" id="ARBA00023136"/>
    </source>
</evidence>
<evidence type="ECO:0000256" key="3">
    <source>
        <dbReference type="ARBA" id="ARBA00022989"/>
    </source>
</evidence>
<feature type="transmembrane region" description="Helical" evidence="5">
    <location>
        <begin position="53"/>
        <end position="78"/>
    </location>
</feature>
<gene>
    <name evidence="7" type="ORF">DT594_12355</name>
</gene>
<keyword evidence="3 5" id="KW-1133">Transmembrane helix</keyword>
<reference evidence="7 8" key="1">
    <citation type="submission" date="2018-07" db="EMBL/GenBank/DDBJ databases">
        <title>Pseudomonas laoshanensis sp. nov., isolated from soil.</title>
        <authorList>
            <person name="Sun J."/>
            <person name="Yu L."/>
            <person name="Wang M."/>
            <person name="Zhang C."/>
        </authorList>
    </citation>
    <scope>NUCLEOTIDE SEQUENCE [LARGE SCALE GENOMIC DNA]</scope>
    <source>
        <strain evidence="7 8">Y22</strain>
    </source>
</reference>
<feature type="transmembrane region" description="Helical" evidence="5">
    <location>
        <begin position="375"/>
        <end position="394"/>
    </location>
</feature>
<evidence type="ECO:0000256" key="1">
    <source>
        <dbReference type="ARBA" id="ARBA00004141"/>
    </source>
</evidence>
<dbReference type="Proteomes" id="UP000463138">
    <property type="component" value="Unassembled WGS sequence"/>
</dbReference>
<dbReference type="InterPro" id="IPR036513">
    <property type="entry name" value="STAS_dom_sf"/>
</dbReference>
<dbReference type="CDD" id="cd07042">
    <property type="entry name" value="STAS_SulP_like_sulfate_transporter"/>
    <property type="match status" value="1"/>
</dbReference>
<evidence type="ECO:0000259" key="6">
    <source>
        <dbReference type="PROSITE" id="PS50801"/>
    </source>
</evidence>
<dbReference type="InterPro" id="IPR011547">
    <property type="entry name" value="SLC26A/SulP_dom"/>
</dbReference>
<dbReference type="Gene3D" id="3.30.750.24">
    <property type="entry name" value="STAS domain"/>
    <property type="match status" value="1"/>
</dbReference>
<feature type="transmembrane region" description="Helical" evidence="5">
    <location>
        <begin position="349"/>
        <end position="369"/>
    </location>
</feature>
<keyword evidence="4 5" id="KW-0472">Membrane</keyword>
<comment type="subcellular location">
    <subcellularLocation>
        <location evidence="1">Membrane</location>
        <topology evidence="1">Multi-pass membrane protein</topology>
    </subcellularLocation>
</comment>
<dbReference type="PANTHER" id="PTHR11814">
    <property type="entry name" value="SULFATE TRANSPORTER"/>
    <property type="match status" value="1"/>
</dbReference>
<evidence type="ECO:0000256" key="2">
    <source>
        <dbReference type="ARBA" id="ARBA00022692"/>
    </source>
</evidence>
<dbReference type="InterPro" id="IPR002645">
    <property type="entry name" value="STAS_dom"/>
</dbReference>
<accession>A0A7V7GV28</accession>
<comment type="caution">
    <text evidence="7">The sequence shown here is derived from an EMBL/GenBank/DDBJ whole genome shotgun (WGS) entry which is preliminary data.</text>
</comment>
<feature type="transmembrane region" description="Helical" evidence="5">
    <location>
        <begin position="223"/>
        <end position="246"/>
    </location>
</feature>
<dbReference type="AlphaFoldDB" id="A0A7V7GV28"/>
<dbReference type="Pfam" id="PF01740">
    <property type="entry name" value="STAS"/>
    <property type="match status" value="1"/>
</dbReference>
<dbReference type="GO" id="GO:0016020">
    <property type="term" value="C:membrane"/>
    <property type="evidence" value="ECO:0007669"/>
    <property type="project" value="UniProtKB-SubCell"/>
</dbReference>
<name>A0A7V7GV28_9GAMM</name>
<organism evidence="7 8">
    <name type="scientific">Halopseudomonas laoshanensis</name>
    <dbReference type="NCBI Taxonomy" id="2268758"/>
    <lineage>
        <taxon>Bacteria</taxon>
        <taxon>Pseudomonadati</taxon>
        <taxon>Pseudomonadota</taxon>
        <taxon>Gammaproteobacteria</taxon>
        <taxon>Pseudomonadales</taxon>
        <taxon>Pseudomonadaceae</taxon>
        <taxon>Halopseudomonas</taxon>
    </lineage>
</organism>
<sequence>MDHCLMLENRRLQPPGGTGILAWARHYRRAWLSGDLTAGLVVSVMIIPQSMAYAMLAGLPVQIGLYASLLPLIAYAIFGSSMNLSVGPVAVTGLMTATLLAPMAAIGSDQYLQLAIWLALLSGVMLFVFGLLRLGFLANFLSHPVISGFISGAAILIVLSQLPHLLGVPRLPANPLQLLNDWQIINSVVLGFGLICLLLLLYARSLLSGHLKKLGFKPELATLLARLAPIVVVGLAMTVTVLGQLAERGVPVVGSLPLGLPSLYWVTPDLGNLRSLLLPAALISLVSFVESVSIAQSLARHKRQSIDANQELLGLGAANLGSGLTGGFAVCGGFSRSVVNVEAGANTPLAGIVAAVIIGLILLTIAPIFAHLPLVVLAVIILVAVTPLIDVASLRRAWRYDRAEGLTLFSTAAGVLLLGIEGGIVLGICLSIAAQLWRGSRPHVAVVGRVPGTQYFRNTKRHLVETAPHTLALRIDENIFFANTKAIEFSIQKALRDYPDTREVLLILSAVNHIDGTGLDMLSELTEGLLERDVHVHLAEVKGPLMDRLDSTDWLKLQVREVFPSTHIAFNTLGSLKRPGALPEQA</sequence>
<dbReference type="NCBIfam" id="TIGR00815">
    <property type="entry name" value="sulP"/>
    <property type="match status" value="1"/>
</dbReference>
<dbReference type="EMBL" id="QOVF01000003">
    <property type="protein sequence ID" value="KAA0694097.1"/>
    <property type="molecule type" value="Genomic_DNA"/>
</dbReference>
<feature type="domain" description="STAS" evidence="6">
    <location>
        <begin position="460"/>
        <end position="573"/>
    </location>
</feature>
<dbReference type="InterPro" id="IPR001902">
    <property type="entry name" value="SLC26A/SulP_fam"/>
</dbReference>
<dbReference type="OrthoDB" id="9769739at2"/>
<feature type="transmembrane region" description="Helical" evidence="5">
    <location>
        <begin position="276"/>
        <end position="295"/>
    </location>
</feature>
<keyword evidence="8" id="KW-1185">Reference proteome</keyword>
<feature type="transmembrane region" description="Helical" evidence="5">
    <location>
        <begin position="182"/>
        <end position="202"/>
    </location>
</feature>
<proteinExistence type="predicted"/>
<feature type="transmembrane region" description="Helical" evidence="5">
    <location>
        <begin position="111"/>
        <end position="132"/>
    </location>
</feature>
<evidence type="ECO:0000256" key="5">
    <source>
        <dbReference type="SAM" id="Phobius"/>
    </source>
</evidence>
<protein>
    <submittedName>
        <fullName evidence="7">STAS domain-containing protein</fullName>
    </submittedName>
</protein>
<dbReference type="GO" id="GO:0055085">
    <property type="term" value="P:transmembrane transport"/>
    <property type="evidence" value="ECO:0007669"/>
    <property type="project" value="InterPro"/>
</dbReference>
<evidence type="ECO:0000313" key="8">
    <source>
        <dbReference type="Proteomes" id="UP000463138"/>
    </source>
</evidence>
<feature type="transmembrane region" description="Helical" evidence="5">
    <location>
        <begin position="85"/>
        <end position="105"/>
    </location>
</feature>